<name>A0A482WIY7_LAOST</name>
<sequence>MFGLYWTSLEPTRGPYCLDSVATNVCVTNFSVVVQDPVVADHDAVIASIAVKSGTRGLSCGWAADYRFLKRKINDVNLSEFRSRLNELDWSQLDLYPAGEDRFNAFHKLFVSVFEESCPAVTFRPCSGGATSVTDRPSNRITWYTSELECIKTLNNRNNE</sequence>
<keyword evidence="2" id="KW-1185">Reference proteome</keyword>
<reference evidence="1 2" key="1">
    <citation type="journal article" date="2017" name="Gigascience">
        <title>Genome sequence of the small brown planthopper, Laodelphax striatellus.</title>
        <authorList>
            <person name="Zhu J."/>
            <person name="Jiang F."/>
            <person name="Wang X."/>
            <person name="Yang P."/>
            <person name="Bao Y."/>
            <person name="Zhao W."/>
            <person name="Wang W."/>
            <person name="Lu H."/>
            <person name="Wang Q."/>
            <person name="Cui N."/>
            <person name="Li J."/>
            <person name="Chen X."/>
            <person name="Luo L."/>
            <person name="Yu J."/>
            <person name="Kang L."/>
            <person name="Cui F."/>
        </authorList>
    </citation>
    <scope>NUCLEOTIDE SEQUENCE [LARGE SCALE GENOMIC DNA]</scope>
    <source>
        <strain evidence="1">Lst14</strain>
    </source>
</reference>
<dbReference type="InParanoid" id="A0A482WIY7"/>
<gene>
    <name evidence="1" type="ORF">LSTR_LSTR010155</name>
</gene>
<comment type="caution">
    <text evidence="1">The sequence shown here is derived from an EMBL/GenBank/DDBJ whole genome shotgun (WGS) entry which is preliminary data.</text>
</comment>
<dbReference type="AlphaFoldDB" id="A0A482WIY7"/>
<dbReference type="Proteomes" id="UP000291343">
    <property type="component" value="Unassembled WGS sequence"/>
</dbReference>
<evidence type="ECO:0000313" key="2">
    <source>
        <dbReference type="Proteomes" id="UP000291343"/>
    </source>
</evidence>
<protein>
    <submittedName>
        <fullName evidence="1">Uncharacterized protein</fullName>
    </submittedName>
</protein>
<accession>A0A482WIY7</accession>
<dbReference type="EMBL" id="QKKF02033837">
    <property type="protein sequence ID" value="RZF33499.1"/>
    <property type="molecule type" value="Genomic_DNA"/>
</dbReference>
<evidence type="ECO:0000313" key="1">
    <source>
        <dbReference type="EMBL" id="RZF33499.1"/>
    </source>
</evidence>
<proteinExistence type="predicted"/>
<organism evidence="1 2">
    <name type="scientific">Laodelphax striatellus</name>
    <name type="common">Small brown planthopper</name>
    <name type="synonym">Delphax striatella</name>
    <dbReference type="NCBI Taxonomy" id="195883"/>
    <lineage>
        <taxon>Eukaryota</taxon>
        <taxon>Metazoa</taxon>
        <taxon>Ecdysozoa</taxon>
        <taxon>Arthropoda</taxon>
        <taxon>Hexapoda</taxon>
        <taxon>Insecta</taxon>
        <taxon>Pterygota</taxon>
        <taxon>Neoptera</taxon>
        <taxon>Paraneoptera</taxon>
        <taxon>Hemiptera</taxon>
        <taxon>Auchenorrhyncha</taxon>
        <taxon>Fulgoroidea</taxon>
        <taxon>Delphacidae</taxon>
        <taxon>Criomorphinae</taxon>
        <taxon>Laodelphax</taxon>
    </lineage>
</organism>